<dbReference type="Pfam" id="PF09446">
    <property type="entry name" value="VMA21"/>
    <property type="match status" value="1"/>
</dbReference>
<evidence type="ECO:0008006" key="10">
    <source>
        <dbReference type="Google" id="ProtNLM"/>
    </source>
</evidence>
<feature type="transmembrane region" description="Helical" evidence="7">
    <location>
        <begin position="21"/>
        <end position="43"/>
    </location>
</feature>
<keyword evidence="1 7" id="KW-0812">Transmembrane</keyword>
<feature type="transmembrane region" description="Helical" evidence="7">
    <location>
        <begin position="55"/>
        <end position="77"/>
    </location>
</feature>
<protein>
    <recommendedName>
        <fullName evidence="10">Vacuolar ATPase assembly integral membrane protein VMA21</fullName>
    </recommendedName>
</protein>
<dbReference type="STRING" id="1882483.A0A317XVJ4"/>
<evidence type="ECO:0000256" key="6">
    <source>
        <dbReference type="SAM" id="MobiDB-lite"/>
    </source>
</evidence>
<feature type="compositionally biased region" description="Low complexity" evidence="6">
    <location>
        <begin position="90"/>
        <end position="102"/>
    </location>
</feature>
<dbReference type="GO" id="GO:0070072">
    <property type="term" value="P:vacuolar proton-transporting V-type ATPase complex assembly"/>
    <property type="evidence" value="ECO:0007669"/>
    <property type="project" value="InterPro"/>
</dbReference>
<dbReference type="PANTHER" id="PTHR31792">
    <property type="entry name" value="VACUOLAR ATPASE ASSEMBLY INTEGRAL MEMBRANE PROTEIN VMA21"/>
    <property type="match status" value="1"/>
</dbReference>
<keyword evidence="3 7" id="KW-1133">Transmembrane helix</keyword>
<evidence type="ECO:0000256" key="3">
    <source>
        <dbReference type="ARBA" id="ARBA00022989"/>
    </source>
</evidence>
<dbReference type="OrthoDB" id="160405at2759"/>
<dbReference type="InParanoid" id="A0A317XVJ4"/>
<keyword evidence="5" id="KW-0968">Cytoplasmic vesicle</keyword>
<evidence type="ECO:0000313" key="9">
    <source>
        <dbReference type="Proteomes" id="UP000246740"/>
    </source>
</evidence>
<accession>A0A317XVJ4</accession>
<keyword evidence="4 7" id="KW-0472">Membrane</keyword>
<evidence type="ECO:0000256" key="1">
    <source>
        <dbReference type="ARBA" id="ARBA00022692"/>
    </source>
</evidence>
<name>A0A317XVJ4_9BASI</name>
<dbReference type="GO" id="GO:0031410">
    <property type="term" value="C:cytoplasmic vesicle"/>
    <property type="evidence" value="ECO:0007669"/>
    <property type="project" value="UniProtKB-KW"/>
</dbReference>
<dbReference type="InterPro" id="IPR019013">
    <property type="entry name" value="Vma21"/>
</dbReference>
<evidence type="ECO:0000313" key="8">
    <source>
        <dbReference type="EMBL" id="PWZ02317.1"/>
    </source>
</evidence>
<proteinExistence type="predicted"/>
<dbReference type="GO" id="GO:0005789">
    <property type="term" value="C:endoplasmic reticulum membrane"/>
    <property type="evidence" value="ECO:0007669"/>
    <property type="project" value="TreeGrafter"/>
</dbReference>
<evidence type="ECO:0000256" key="2">
    <source>
        <dbReference type="ARBA" id="ARBA00022824"/>
    </source>
</evidence>
<gene>
    <name evidence="8" type="ORF">BCV70DRAFT_198599</name>
</gene>
<dbReference type="EMBL" id="KZ819189">
    <property type="protein sequence ID" value="PWZ02317.1"/>
    <property type="molecule type" value="Genomic_DNA"/>
</dbReference>
<evidence type="ECO:0000256" key="5">
    <source>
        <dbReference type="ARBA" id="ARBA00023329"/>
    </source>
</evidence>
<keyword evidence="2" id="KW-0256">Endoplasmic reticulum</keyword>
<dbReference type="PANTHER" id="PTHR31792:SF3">
    <property type="entry name" value="VACUOLAR ATPASE ASSEMBLY INTEGRAL MEMBRANE PROTEIN VMA21"/>
    <property type="match status" value="1"/>
</dbReference>
<sequence length="111" mass="11746">MSTLDPTPSRVAPRGKDPATAVYYKLAFFSVALFAAPLSAYYFAKDRYLGGNPTYAGGLAALVVNLVLAAYVVAAFLEDDGQPKTAPFPSASSKSTSTSTLKSESESRKQQ</sequence>
<dbReference type="AlphaFoldDB" id="A0A317XVJ4"/>
<evidence type="ECO:0000256" key="7">
    <source>
        <dbReference type="SAM" id="Phobius"/>
    </source>
</evidence>
<dbReference type="FunCoup" id="A0A317XVJ4">
    <property type="interactions" value="64"/>
</dbReference>
<evidence type="ECO:0000256" key="4">
    <source>
        <dbReference type="ARBA" id="ARBA00023136"/>
    </source>
</evidence>
<organism evidence="8 9">
    <name type="scientific">Testicularia cyperi</name>
    <dbReference type="NCBI Taxonomy" id="1882483"/>
    <lineage>
        <taxon>Eukaryota</taxon>
        <taxon>Fungi</taxon>
        <taxon>Dikarya</taxon>
        <taxon>Basidiomycota</taxon>
        <taxon>Ustilaginomycotina</taxon>
        <taxon>Ustilaginomycetes</taxon>
        <taxon>Ustilaginales</taxon>
        <taxon>Anthracoideaceae</taxon>
        <taxon>Testicularia</taxon>
    </lineage>
</organism>
<dbReference type="Proteomes" id="UP000246740">
    <property type="component" value="Unassembled WGS sequence"/>
</dbReference>
<reference evidence="8 9" key="1">
    <citation type="journal article" date="2018" name="Mol. Biol. Evol.">
        <title>Broad Genomic Sampling Reveals a Smut Pathogenic Ancestry of the Fungal Clade Ustilaginomycotina.</title>
        <authorList>
            <person name="Kijpornyongpan T."/>
            <person name="Mondo S.J."/>
            <person name="Barry K."/>
            <person name="Sandor L."/>
            <person name="Lee J."/>
            <person name="Lipzen A."/>
            <person name="Pangilinan J."/>
            <person name="LaButti K."/>
            <person name="Hainaut M."/>
            <person name="Henrissat B."/>
            <person name="Grigoriev I.V."/>
            <person name="Spatafora J.W."/>
            <person name="Aime M.C."/>
        </authorList>
    </citation>
    <scope>NUCLEOTIDE SEQUENCE [LARGE SCALE GENOMIC DNA]</scope>
    <source>
        <strain evidence="8 9">MCA 3645</strain>
    </source>
</reference>
<keyword evidence="9" id="KW-1185">Reference proteome</keyword>
<feature type="region of interest" description="Disordered" evidence="6">
    <location>
        <begin position="81"/>
        <end position="111"/>
    </location>
</feature>